<reference evidence="2 3" key="1">
    <citation type="submission" date="2024-09" db="EMBL/GenBank/DDBJ databases">
        <authorList>
            <person name="Sun Q."/>
            <person name="Mori K."/>
        </authorList>
    </citation>
    <scope>NUCLEOTIDE SEQUENCE [LARGE SCALE GENOMIC DNA]</scope>
    <source>
        <strain evidence="2 3">CCM 7415</strain>
    </source>
</reference>
<accession>A0ABV6G0M4</accession>
<feature type="transmembrane region" description="Helical" evidence="1">
    <location>
        <begin position="20"/>
        <end position="40"/>
    </location>
</feature>
<keyword evidence="1" id="KW-0812">Transmembrane</keyword>
<protein>
    <submittedName>
        <fullName evidence="2">DUF4282 domain-containing protein</fullName>
    </submittedName>
</protein>
<keyword evidence="1" id="KW-0472">Membrane</keyword>
<name>A0ABV6G0M4_9GAMM</name>
<proteinExistence type="predicted"/>
<dbReference type="Pfam" id="PF14110">
    <property type="entry name" value="DUF4282"/>
    <property type="match status" value="1"/>
</dbReference>
<feature type="transmembrane region" description="Helical" evidence="1">
    <location>
        <begin position="52"/>
        <end position="77"/>
    </location>
</feature>
<dbReference type="InterPro" id="IPR025557">
    <property type="entry name" value="DUF4282"/>
</dbReference>
<evidence type="ECO:0000313" key="3">
    <source>
        <dbReference type="Proteomes" id="UP001589814"/>
    </source>
</evidence>
<dbReference type="Proteomes" id="UP001589814">
    <property type="component" value="Unassembled WGS sequence"/>
</dbReference>
<evidence type="ECO:0000313" key="2">
    <source>
        <dbReference type="EMBL" id="MFC0267198.1"/>
    </source>
</evidence>
<dbReference type="RefSeq" id="WP_019950046.1">
    <property type="nucleotide sequence ID" value="NZ_JBHLVX010000013.1"/>
</dbReference>
<keyword evidence="3" id="KW-1185">Reference proteome</keyword>
<sequence>MQFSDLAGFNKFISPSLIKIAYWIGIILIVLMGLSSLFFSSPYSPLSGFFGFLIKLIGILLSLVFWRITCEAAILLFGMHERLGEIRDRLSNS</sequence>
<keyword evidence="1" id="KW-1133">Transmembrane helix</keyword>
<dbReference type="EMBL" id="JBHLVX010000013">
    <property type="protein sequence ID" value="MFC0267198.1"/>
    <property type="molecule type" value="Genomic_DNA"/>
</dbReference>
<comment type="caution">
    <text evidence="2">The sequence shown here is derived from an EMBL/GenBank/DDBJ whole genome shotgun (WGS) entry which is preliminary data.</text>
</comment>
<organism evidence="2 3">
    <name type="scientific">Kushneria aurantia</name>
    <dbReference type="NCBI Taxonomy" id="504092"/>
    <lineage>
        <taxon>Bacteria</taxon>
        <taxon>Pseudomonadati</taxon>
        <taxon>Pseudomonadota</taxon>
        <taxon>Gammaproteobacteria</taxon>
        <taxon>Oceanospirillales</taxon>
        <taxon>Halomonadaceae</taxon>
        <taxon>Kushneria</taxon>
    </lineage>
</organism>
<gene>
    <name evidence="2" type="ORF">ACFFHW_04130</name>
</gene>
<evidence type="ECO:0000256" key="1">
    <source>
        <dbReference type="SAM" id="Phobius"/>
    </source>
</evidence>